<evidence type="ECO:0000256" key="3">
    <source>
        <dbReference type="ARBA" id="ARBA00007163"/>
    </source>
</evidence>
<dbReference type="GO" id="GO:0005789">
    <property type="term" value="C:endoplasmic reticulum membrane"/>
    <property type="evidence" value="ECO:0007669"/>
    <property type="project" value="UniProtKB-SubCell"/>
</dbReference>
<dbReference type="PROSITE" id="PS00036">
    <property type="entry name" value="BZIP_BASIC"/>
    <property type="match status" value="1"/>
</dbReference>
<dbReference type="Proteomes" id="UP000230069">
    <property type="component" value="Unassembled WGS sequence"/>
</dbReference>
<evidence type="ECO:0000256" key="6">
    <source>
        <dbReference type="ARBA" id="ARBA00023163"/>
    </source>
</evidence>
<comment type="subcellular location">
    <subcellularLocation>
        <location evidence="2">Endoplasmic reticulum membrane</location>
        <topology evidence="2">Single-pass membrane protein</topology>
    </subcellularLocation>
    <subcellularLocation>
        <location evidence="1">Nucleus</location>
    </subcellularLocation>
</comment>
<feature type="compositionally biased region" description="Basic and acidic residues" evidence="8">
    <location>
        <begin position="173"/>
        <end position="188"/>
    </location>
</feature>
<evidence type="ECO:0000259" key="10">
    <source>
        <dbReference type="PROSITE" id="PS50217"/>
    </source>
</evidence>
<protein>
    <recommendedName>
        <fullName evidence="10">BZIP domain-containing protein</fullName>
    </recommendedName>
</protein>
<dbReference type="InParanoid" id="A0A2G5C4S5"/>
<dbReference type="SUPFAM" id="SSF57959">
    <property type="entry name" value="Leucine zipper domain"/>
    <property type="match status" value="1"/>
</dbReference>
<keyword evidence="9" id="KW-0472">Membrane</keyword>
<evidence type="ECO:0000313" key="11">
    <source>
        <dbReference type="EMBL" id="PIA26275.1"/>
    </source>
</evidence>
<dbReference type="Pfam" id="PF00170">
    <property type="entry name" value="bZIP_1"/>
    <property type="match status" value="1"/>
</dbReference>
<feature type="compositionally biased region" description="Low complexity" evidence="8">
    <location>
        <begin position="138"/>
        <end position="149"/>
    </location>
</feature>
<dbReference type="Gene3D" id="1.20.5.170">
    <property type="match status" value="1"/>
</dbReference>
<evidence type="ECO:0000256" key="8">
    <source>
        <dbReference type="SAM" id="MobiDB-lite"/>
    </source>
</evidence>
<evidence type="ECO:0000256" key="9">
    <source>
        <dbReference type="SAM" id="Phobius"/>
    </source>
</evidence>
<dbReference type="InterPro" id="IPR046347">
    <property type="entry name" value="bZIP_sf"/>
</dbReference>
<dbReference type="PANTHER" id="PTHR47416">
    <property type="entry name" value="BASIC-LEUCINE ZIPPER TRANSCRIPTION FACTOR F-RELATED"/>
    <property type="match status" value="1"/>
</dbReference>
<evidence type="ECO:0000256" key="4">
    <source>
        <dbReference type="ARBA" id="ARBA00023015"/>
    </source>
</evidence>
<evidence type="ECO:0000256" key="5">
    <source>
        <dbReference type="ARBA" id="ARBA00023125"/>
    </source>
</evidence>
<feature type="region of interest" description="Disordered" evidence="8">
    <location>
        <begin position="124"/>
        <end position="225"/>
    </location>
</feature>
<keyword evidence="12" id="KW-1185">Reference proteome</keyword>
<gene>
    <name evidence="11" type="ORF">AQUCO_09500028v1</name>
</gene>
<dbReference type="GO" id="GO:0003700">
    <property type="term" value="F:DNA-binding transcription factor activity"/>
    <property type="evidence" value="ECO:0007669"/>
    <property type="project" value="InterPro"/>
</dbReference>
<dbReference type="SMART" id="SM00338">
    <property type="entry name" value="BRLZ"/>
    <property type="match status" value="1"/>
</dbReference>
<feature type="transmembrane region" description="Helical" evidence="9">
    <location>
        <begin position="282"/>
        <end position="304"/>
    </location>
</feature>
<keyword evidence="7" id="KW-0539">Nucleus</keyword>
<dbReference type="InterPro" id="IPR004827">
    <property type="entry name" value="bZIP"/>
</dbReference>
<accession>A0A2G5C4S5</accession>
<keyword evidence="4" id="KW-0805">Transcription regulation</keyword>
<keyword evidence="9" id="KW-1133">Transmembrane helix</keyword>
<dbReference type="GO" id="GO:0003677">
    <property type="term" value="F:DNA binding"/>
    <property type="evidence" value="ECO:0007669"/>
    <property type="project" value="UniProtKB-KW"/>
</dbReference>
<evidence type="ECO:0000256" key="7">
    <source>
        <dbReference type="ARBA" id="ARBA00023242"/>
    </source>
</evidence>
<reference evidence="11 12" key="1">
    <citation type="submission" date="2017-09" db="EMBL/GenBank/DDBJ databases">
        <title>WGS assembly of Aquilegia coerulea Goldsmith.</title>
        <authorList>
            <person name="Hodges S."/>
            <person name="Kramer E."/>
            <person name="Nordborg M."/>
            <person name="Tomkins J."/>
            <person name="Borevitz J."/>
            <person name="Derieg N."/>
            <person name="Yan J."/>
            <person name="Mihaltcheva S."/>
            <person name="Hayes R.D."/>
            <person name="Rokhsar D."/>
        </authorList>
    </citation>
    <scope>NUCLEOTIDE SEQUENCE [LARGE SCALE GENOMIC DNA]</scope>
    <source>
        <strain evidence="12">cv. Goldsmith</strain>
    </source>
</reference>
<dbReference type="PANTHER" id="PTHR47416:SF8">
    <property type="entry name" value="BASIC-LEUCINE ZIPPER TRANSCRIPTION FACTOR E-RELATED"/>
    <property type="match status" value="1"/>
</dbReference>
<organism evidence="11 12">
    <name type="scientific">Aquilegia coerulea</name>
    <name type="common">Rocky mountain columbine</name>
    <dbReference type="NCBI Taxonomy" id="218851"/>
    <lineage>
        <taxon>Eukaryota</taxon>
        <taxon>Viridiplantae</taxon>
        <taxon>Streptophyta</taxon>
        <taxon>Embryophyta</taxon>
        <taxon>Tracheophyta</taxon>
        <taxon>Spermatophyta</taxon>
        <taxon>Magnoliopsida</taxon>
        <taxon>Ranunculales</taxon>
        <taxon>Ranunculaceae</taxon>
        <taxon>Thalictroideae</taxon>
        <taxon>Aquilegia</taxon>
    </lineage>
</organism>
<name>A0A2G5C4S5_AQUCA</name>
<keyword evidence="5" id="KW-0238">DNA-binding</keyword>
<feature type="domain" description="BZIP" evidence="10">
    <location>
        <begin position="207"/>
        <end position="251"/>
    </location>
</feature>
<dbReference type="PROSITE" id="PS50217">
    <property type="entry name" value="BZIP"/>
    <property type="match status" value="1"/>
</dbReference>
<feature type="compositionally biased region" description="Polar residues" evidence="8">
    <location>
        <begin position="159"/>
        <end position="171"/>
    </location>
</feature>
<dbReference type="AlphaFoldDB" id="A0A2G5C4S5"/>
<evidence type="ECO:0000256" key="2">
    <source>
        <dbReference type="ARBA" id="ARBA00004389"/>
    </source>
</evidence>
<dbReference type="CDD" id="cd14704">
    <property type="entry name" value="bZIP_HY5-like"/>
    <property type="match status" value="1"/>
</dbReference>
<evidence type="ECO:0000256" key="1">
    <source>
        <dbReference type="ARBA" id="ARBA00004123"/>
    </source>
</evidence>
<dbReference type="GO" id="GO:0005634">
    <property type="term" value="C:nucleus"/>
    <property type="evidence" value="ECO:0007669"/>
    <property type="project" value="UniProtKB-SubCell"/>
</dbReference>
<dbReference type="OrthoDB" id="674948at2759"/>
<proteinExistence type="inferred from homology"/>
<feature type="compositionally biased region" description="Basic and acidic residues" evidence="8">
    <location>
        <begin position="216"/>
        <end position="225"/>
    </location>
</feature>
<dbReference type="STRING" id="218851.A0A2G5C4S5"/>
<keyword evidence="9" id="KW-0812">Transmembrane</keyword>
<keyword evidence="6" id="KW-0804">Transcription</keyword>
<sequence>MIGDYGRGDVIEESDILNHDFDFDFDFSLFNDDEDLFADLFPYSSSSSCYDNHNESSFSSLFRDIEDKLLNNDEKEYQRDENTTTTDVDEFFSDLQLPSYFVHQHHPHSHSQSQDDQEISMDDLLVDDDVPPPSPGLNTNYSPSNSSSNQVVTILETPDPQTSTPESQVSFQDDDHDHQEKASLEKETTITTTDSASLEDKEDDDPNTKKRKRQMRNRDAAVRSRERKKMYVKDLEVKSKYLEAECIRLQRLLQCCAAENHALHFQLQEKAFSASRTKQESAVLFLESLLLGSLLWFLGILGLFSPEMLRVQLPADLLVNVENQKVVDLVALGRAKSKSIGLGTLRLFFKSKRCKASRSKMKNMICNGAVAA</sequence>
<comment type="similarity">
    <text evidence="3">Belongs to the bZIP family.</text>
</comment>
<evidence type="ECO:0000313" key="12">
    <source>
        <dbReference type="Proteomes" id="UP000230069"/>
    </source>
</evidence>
<dbReference type="EMBL" id="KZ305112">
    <property type="protein sequence ID" value="PIA26275.1"/>
    <property type="molecule type" value="Genomic_DNA"/>
</dbReference>